<proteinExistence type="predicted"/>
<evidence type="ECO:0000256" key="1">
    <source>
        <dbReference type="SAM" id="Phobius"/>
    </source>
</evidence>
<name>A0A1H2R623_9FLAO</name>
<gene>
    <name evidence="2" type="ORF">SAMN05444420_101359</name>
</gene>
<feature type="transmembrane region" description="Helical" evidence="1">
    <location>
        <begin position="81"/>
        <end position="105"/>
    </location>
</feature>
<feature type="transmembrane region" description="Helical" evidence="1">
    <location>
        <begin position="12"/>
        <end position="29"/>
    </location>
</feature>
<keyword evidence="3" id="KW-1185">Reference proteome</keyword>
<keyword evidence="1" id="KW-0812">Transmembrane</keyword>
<dbReference type="AlphaFoldDB" id="A0A1H2R623"/>
<organism evidence="2 3">
    <name type="scientific">Capnocytophaga granulosa</name>
    <dbReference type="NCBI Taxonomy" id="45242"/>
    <lineage>
        <taxon>Bacteria</taxon>
        <taxon>Pseudomonadati</taxon>
        <taxon>Bacteroidota</taxon>
        <taxon>Flavobacteriia</taxon>
        <taxon>Flavobacteriales</taxon>
        <taxon>Flavobacteriaceae</taxon>
        <taxon>Capnocytophaga</taxon>
    </lineage>
</organism>
<sequence length="397" mass="46292">MKEEIDAYKGCKLILFINIFYITISYLYALIRREYNGDFLDIPVNLNPFFLSFVWIISIIPFLGLWLLYKKYKKKHIPYKKVYISIGFVKMFVFILLISHIFVTLVFGVGKAGFSVYQAPSFIKFFIQILLRFDSTMWGVFLIFICSKRDYTTLLWTILLLSILGITRASMGFLFFTFWITIIKYNKELLHFLKKYFFIICIIIPTFPFFVEFAYNQRDILRKAGDGNIKYDKNTLLAGKLVGRLSSFSNTAILIDKGIYYYIIAQDFDTFFYQKNMLIMINGSVFSKKDVPEKVLIENGPENASFMLGTSGILIFSLYKSTTSFFINLFSIIIICILVFKILKTINFSMNNEYAFFILLGPILSGVGLEYFACLLNAIILFITLLFFRAFKKLQLN</sequence>
<feature type="transmembrane region" description="Helical" evidence="1">
    <location>
        <begin position="196"/>
        <end position="215"/>
    </location>
</feature>
<feature type="transmembrane region" description="Helical" evidence="1">
    <location>
        <begin position="355"/>
        <end position="388"/>
    </location>
</feature>
<accession>A0A1H2R623</accession>
<feature type="transmembrane region" description="Helical" evidence="1">
    <location>
        <begin position="325"/>
        <end position="343"/>
    </location>
</feature>
<dbReference type="Proteomes" id="UP000182771">
    <property type="component" value="Unassembled WGS sequence"/>
</dbReference>
<dbReference type="GeneID" id="85017774"/>
<feature type="transmembrane region" description="Helical" evidence="1">
    <location>
        <begin position="125"/>
        <end position="146"/>
    </location>
</feature>
<dbReference type="EMBL" id="FNND01000001">
    <property type="protein sequence ID" value="SDW14916.1"/>
    <property type="molecule type" value="Genomic_DNA"/>
</dbReference>
<evidence type="ECO:0008006" key="4">
    <source>
        <dbReference type="Google" id="ProtNLM"/>
    </source>
</evidence>
<feature type="transmembrane region" description="Helical" evidence="1">
    <location>
        <begin position="49"/>
        <end position="69"/>
    </location>
</feature>
<comment type="caution">
    <text evidence="2">The sequence shown here is derived from an EMBL/GenBank/DDBJ whole genome shotgun (WGS) entry which is preliminary data.</text>
</comment>
<feature type="transmembrane region" description="Helical" evidence="1">
    <location>
        <begin position="153"/>
        <end position="176"/>
    </location>
</feature>
<dbReference type="NCBIfam" id="NF033860">
    <property type="entry name" value="Wzy_O6_O28"/>
    <property type="match status" value="1"/>
</dbReference>
<dbReference type="RefSeq" id="WP_016419639.1">
    <property type="nucleotide sequence ID" value="NZ_FNND01000001.1"/>
</dbReference>
<keyword evidence="1" id="KW-1133">Transmembrane helix</keyword>
<reference evidence="2 3" key="1">
    <citation type="submission" date="2016-10" db="EMBL/GenBank/DDBJ databases">
        <authorList>
            <person name="Varghese N."/>
            <person name="Submissions S."/>
        </authorList>
    </citation>
    <scope>NUCLEOTIDE SEQUENCE [LARGE SCALE GENOMIC DNA]</scope>
    <source>
        <strain evidence="2 3">DSM 11449</strain>
    </source>
</reference>
<dbReference type="OrthoDB" id="1494488at2"/>
<keyword evidence="1" id="KW-0472">Membrane</keyword>
<evidence type="ECO:0000313" key="3">
    <source>
        <dbReference type="Proteomes" id="UP000182771"/>
    </source>
</evidence>
<protein>
    <recommendedName>
        <fullName evidence="4">Oligosaccharide repeat unit polymerase</fullName>
    </recommendedName>
</protein>
<evidence type="ECO:0000313" key="2">
    <source>
        <dbReference type="EMBL" id="SDW14916.1"/>
    </source>
</evidence>